<reference evidence="8 11" key="1">
    <citation type="submission" date="2015-11" db="EMBL/GenBank/DDBJ databases">
        <authorList>
            <person name="Varghese N."/>
        </authorList>
    </citation>
    <scope>NUCLEOTIDE SEQUENCE [LARGE SCALE GENOMIC DNA]</scope>
    <source>
        <strain evidence="8 11">JGI-8</strain>
    </source>
</reference>
<dbReference type="SUPFAM" id="SSF50249">
    <property type="entry name" value="Nucleic acid-binding proteins"/>
    <property type="match status" value="1"/>
</dbReference>
<dbReference type="GO" id="GO:0006364">
    <property type="term" value="P:rRNA processing"/>
    <property type="evidence" value="ECO:0007669"/>
    <property type="project" value="TreeGrafter"/>
</dbReference>
<keyword evidence="3" id="KW-0378">Hydrolase</keyword>
<dbReference type="RefSeq" id="WP_047133480.1">
    <property type="nucleotide sequence ID" value="NZ_CZVI01000011.1"/>
</dbReference>
<accession>A0A0S4NE19</accession>
<comment type="cofactor">
    <cofactor evidence="1">
        <name>Mg(2+)</name>
        <dbReference type="ChEBI" id="CHEBI:18420"/>
    </cofactor>
</comment>
<evidence type="ECO:0000259" key="7">
    <source>
        <dbReference type="PROSITE" id="PS50126"/>
    </source>
</evidence>
<dbReference type="GO" id="GO:0004540">
    <property type="term" value="F:RNA nuclease activity"/>
    <property type="evidence" value="ECO:0007669"/>
    <property type="project" value="InterPro"/>
</dbReference>
<accession>A0A0P1M5V3</accession>
<evidence type="ECO:0000313" key="8">
    <source>
        <dbReference type="EMBL" id="CUS86651.1"/>
    </source>
</evidence>
<organism evidence="9 10">
    <name type="scientific">Candidatus Kryptonium thompsonii</name>
    <dbReference type="NCBI Taxonomy" id="1633631"/>
    <lineage>
        <taxon>Bacteria</taxon>
        <taxon>Pseudomonadati</taxon>
        <taxon>Candidatus Kryptoniota</taxon>
        <taxon>Candidatus Kryptonium</taxon>
    </lineage>
</organism>
<dbReference type="PANTHER" id="PTHR30001:SF0">
    <property type="entry name" value="RIBONUCLEASE G"/>
    <property type="match status" value="1"/>
</dbReference>
<accession>A0A0P1P0T8</accession>
<sequence>MRKEIYISTRKKETRIAVLEDGQLAELFFENPKQGRMVGDIYLGRVARVLPGIKAAFIDIGQKQDAFLHFADIDKTSIEEYADLLGDDTSIDEVAEAGTETVKESTEEGELKLLQPVSTTQRLGTAETYAPSKSHLLKKGQPILVQVIKEPLGRKGARVTTRITLPGRFLVLMPFMENKIGISRKILNQRERRRLRNIIKALLPNGYGVIVRTAAEGKDTKTLRGELEQLILTWEKIEKMLPNEKPPALLYKDLSVTSSVMRDLLTKDVEKVVIDSKSLFREVVAYARWAAPDIVDKIELDETEDIFEKYGINREIENSLGRKIYLRGGAYILIEQTEAMTVIDVNTGRYAPRQNQEQVSLRINLDAAREIVRQLRLRDIGGLIVVDFIDMEDEKSKKRLFDELRKEFKKDRAKVTVLPMTEFGLIQITRQRVRPSVFEKFSEPCPTCAGTGTIFLRNLIFKRVERWFAKFKAISSDSSERKLILKLHPTVASYVKSSLKGKFKILKLMAKYFVLIKVEPDPTLSVEEFKVISAKTGKEFTETSVAPTPIPKENQNKKEEF</sequence>
<dbReference type="AlphaFoldDB" id="A0A0P1P0T8"/>
<accession>A0A0P1L9S7</accession>
<dbReference type="CDD" id="cd04453">
    <property type="entry name" value="S1_RNase_E"/>
    <property type="match status" value="1"/>
</dbReference>
<dbReference type="InterPro" id="IPR019307">
    <property type="entry name" value="RNA-bd_AU-1/RNase_E/G"/>
</dbReference>
<name>A0A0P1P0T8_9BACT</name>
<dbReference type="GO" id="GO:0046872">
    <property type="term" value="F:metal ion binding"/>
    <property type="evidence" value="ECO:0007669"/>
    <property type="project" value="UniProtKB-KW"/>
</dbReference>
<dbReference type="Pfam" id="PF10150">
    <property type="entry name" value="RNase_E_G"/>
    <property type="match status" value="1"/>
</dbReference>
<dbReference type="SMART" id="SM00316">
    <property type="entry name" value="S1"/>
    <property type="match status" value="1"/>
</dbReference>
<dbReference type="GO" id="GO:0016787">
    <property type="term" value="F:hydrolase activity"/>
    <property type="evidence" value="ECO:0007669"/>
    <property type="project" value="UniProtKB-KW"/>
</dbReference>
<accession>A0A0P1P5X1</accession>
<dbReference type="NCBIfam" id="TIGR00757">
    <property type="entry name" value="RNaseEG"/>
    <property type="match status" value="1"/>
</dbReference>
<dbReference type="InterPro" id="IPR012340">
    <property type="entry name" value="NA-bd_OB-fold"/>
</dbReference>
<dbReference type="PANTHER" id="PTHR30001">
    <property type="entry name" value="RIBONUCLEASE"/>
    <property type="match status" value="1"/>
</dbReference>
<feature type="domain" description="S1 motif" evidence="7">
    <location>
        <begin position="39"/>
        <end position="87"/>
    </location>
</feature>
<dbReference type="InterPro" id="IPR004659">
    <property type="entry name" value="RNase_E/G"/>
</dbReference>
<evidence type="ECO:0000256" key="4">
    <source>
        <dbReference type="ARBA" id="ARBA00022842"/>
    </source>
</evidence>
<dbReference type="Proteomes" id="UP000182011">
    <property type="component" value="Unassembled WGS sequence"/>
</dbReference>
<evidence type="ECO:0000256" key="1">
    <source>
        <dbReference type="ARBA" id="ARBA00001946"/>
    </source>
</evidence>
<evidence type="ECO:0000313" key="9">
    <source>
        <dbReference type="EMBL" id="CUU08438.1"/>
    </source>
</evidence>
<protein>
    <submittedName>
        <fullName evidence="9">Ribonuclease G</fullName>
    </submittedName>
</protein>
<dbReference type="OrthoDB" id="9804278at2"/>
<dbReference type="GO" id="GO:0003723">
    <property type="term" value="F:RNA binding"/>
    <property type="evidence" value="ECO:0007669"/>
    <property type="project" value="UniProtKB-KW"/>
</dbReference>
<accession>A0A0N7MTK3</accession>
<keyword evidence="4" id="KW-0460">Magnesium</keyword>
<dbReference type="Proteomes" id="UP000182200">
    <property type="component" value="Unassembled WGS sequence"/>
</dbReference>
<keyword evidence="11" id="KW-1185">Reference proteome</keyword>
<dbReference type="InterPro" id="IPR003029">
    <property type="entry name" value="S1_domain"/>
</dbReference>
<dbReference type="EMBL" id="FAOP01000009">
    <property type="protein sequence ID" value="CUU08438.1"/>
    <property type="molecule type" value="Genomic_DNA"/>
</dbReference>
<proteinExistence type="predicted"/>
<evidence type="ECO:0000256" key="6">
    <source>
        <dbReference type="SAM" id="MobiDB-lite"/>
    </source>
</evidence>
<dbReference type="Gene3D" id="2.40.50.140">
    <property type="entry name" value="Nucleic acid-binding proteins"/>
    <property type="match status" value="1"/>
</dbReference>
<accession>A0A0N7MQC9</accession>
<feature type="region of interest" description="Disordered" evidence="6">
    <location>
        <begin position="539"/>
        <end position="561"/>
    </location>
</feature>
<accession>A0A0P1MD63</accession>
<accession>A0A0P1MII3</accession>
<keyword evidence="5" id="KW-0694">RNA-binding</keyword>
<dbReference type="Gene3D" id="3.40.1260.20">
    <property type="entry name" value="Ribonuclease E, catalytic domain"/>
    <property type="match status" value="1"/>
</dbReference>
<evidence type="ECO:0000256" key="3">
    <source>
        <dbReference type="ARBA" id="ARBA00022801"/>
    </source>
</evidence>
<accession>A0A0P1MV85</accession>
<evidence type="ECO:0000256" key="2">
    <source>
        <dbReference type="ARBA" id="ARBA00022723"/>
    </source>
</evidence>
<reference evidence="9 10" key="2">
    <citation type="submission" date="2015-11" db="EMBL/GenBank/DDBJ databases">
        <authorList>
            <person name="Zhang Y."/>
            <person name="Guo Z."/>
        </authorList>
    </citation>
    <scope>NUCLEOTIDE SEQUENCE [LARGE SCALE GENOMIC DNA]</scope>
    <source>
        <strain evidence="9">JGI-4</strain>
    </source>
</reference>
<dbReference type="STRING" id="1633631.GCA_001442925_02086"/>
<gene>
    <name evidence="9" type="ORF">JGI4_02093</name>
    <name evidence="8" type="ORF">JGI8_01022</name>
</gene>
<evidence type="ECO:0000313" key="10">
    <source>
        <dbReference type="Proteomes" id="UP000182011"/>
    </source>
</evidence>
<evidence type="ECO:0000313" key="11">
    <source>
        <dbReference type="Proteomes" id="UP000182200"/>
    </source>
</evidence>
<dbReference type="GO" id="GO:0005737">
    <property type="term" value="C:cytoplasm"/>
    <property type="evidence" value="ECO:0007669"/>
    <property type="project" value="TreeGrafter"/>
</dbReference>
<keyword evidence="2" id="KW-0479">Metal-binding</keyword>
<accession>A0A0P1LDD7</accession>
<dbReference type="EMBL" id="CZVI01000011">
    <property type="protein sequence ID" value="CUS86651.1"/>
    <property type="molecule type" value="Genomic_DNA"/>
</dbReference>
<accession>A0A0N7MS74</accession>
<dbReference type="PROSITE" id="PS50126">
    <property type="entry name" value="S1"/>
    <property type="match status" value="1"/>
</dbReference>
<evidence type="ECO:0000256" key="5">
    <source>
        <dbReference type="ARBA" id="ARBA00022884"/>
    </source>
</evidence>